<organism evidence="2 3">
    <name type="scientific">Penicillium cf. viridicatum</name>
    <dbReference type="NCBI Taxonomy" id="2972119"/>
    <lineage>
        <taxon>Eukaryota</taxon>
        <taxon>Fungi</taxon>
        <taxon>Dikarya</taxon>
        <taxon>Ascomycota</taxon>
        <taxon>Pezizomycotina</taxon>
        <taxon>Eurotiomycetes</taxon>
        <taxon>Eurotiomycetidae</taxon>
        <taxon>Eurotiales</taxon>
        <taxon>Aspergillaceae</taxon>
        <taxon>Penicillium</taxon>
    </lineage>
</organism>
<evidence type="ECO:0000256" key="1">
    <source>
        <dbReference type="SAM" id="MobiDB-lite"/>
    </source>
</evidence>
<name>A0A9W9MXY8_9EURO</name>
<dbReference type="EMBL" id="JAPQKQ010000002">
    <property type="protein sequence ID" value="KAJ5209621.1"/>
    <property type="molecule type" value="Genomic_DNA"/>
</dbReference>
<gene>
    <name evidence="2" type="ORF">N7449_004000</name>
</gene>
<dbReference type="AlphaFoldDB" id="A0A9W9MXY8"/>
<evidence type="ECO:0000313" key="2">
    <source>
        <dbReference type="EMBL" id="KAJ5209621.1"/>
    </source>
</evidence>
<reference evidence="2" key="1">
    <citation type="submission" date="2022-11" db="EMBL/GenBank/DDBJ databases">
        <authorList>
            <person name="Petersen C."/>
        </authorList>
    </citation>
    <scope>NUCLEOTIDE SEQUENCE</scope>
    <source>
        <strain evidence="2">IBT 20477</strain>
    </source>
</reference>
<proteinExistence type="predicted"/>
<reference evidence="2" key="2">
    <citation type="journal article" date="2023" name="IMA Fungus">
        <title>Comparative genomic study of the Penicillium genus elucidates a diverse pangenome and 15 lateral gene transfer events.</title>
        <authorList>
            <person name="Petersen C."/>
            <person name="Sorensen T."/>
            <person name="Nielsen M.R."/>
            <person name="Sondergaard T.E."/>
            <person name="Sorensen J.L."/>
            <person name="Fitzpatrick D.A."/>
            <person name="Frisvad J.C."/>
            <person name="Nielsen K.L."/>
        </authorList>
    </citation>
    <scope>NUCLEOTIDE SEQUENCE</scope>
    <source>
        <strain evidence="2">IBT 20477</strain>
    </source>
</reference>
<protein>
    <submittedName>
        <fullName evidence="2">Uncharacterized protein</fullName>
    </submittedName>
</protein>
<feature type="region of interest" description="Disordered" evidence="1">
    <location>
        <begin position="1"/>
        <end position="27"/>
    </location>
</feature>
<comment type="caution">
    <text evidence="2">The sequence shown here is derived from an EMBL/GenBank/DDBJ whole genome shotgun (WGS) entry which is preliminary data.</text>
</comment>
<dbReference type="OrthoDB" id="4369690at2759"/>
<sequence>MTVKAETETARAQQREAAERAAEEGNRLKKELAAKEAQLGELQAANAKIAGDLRVKEEAYDQLESESDGFLRAGEGLQARCDRLEAEADELARDKEALEDENMELKDAADYLADQGETLHQQVEQLEGDNRVLLEHNGELLCQTVVSDLDLQQTRDTDTKFLDSSAEVLILKMNRPTFGPYYSRCRGMRFLSPIPAHHTTTRSYSWW</sequence>
<keyword evidence="3" id="KW-1185">Reference proteome</keyword>
<evidence type="ECO:0000313" key="3">
    <source>
        <dbReference type="Proteomes" id="UP001150942"/>
    </source>
</evidence>
<dbReference type="Proteomes" id="UP001150942">
    <property type="component" value="Unassembled WGS sequence"/>
</dbReference>
<accession>A0A9W9MXY8</accession>